<accession>A0A437LTB9</accession>
<feature type="transmembrane region" description="Helical" evidence="1">
    <location>
        <begin position="12"/>
        <end position="31"/>
    </location>
</feature>
<dbReference type="RefSeq" id="WP_127682042.1">
    <property type="nucleotide sequence ID" value="NZ_SACM01000001.1"/>
</dbReference>
<keyword evidence="3" id="KW-1185">Reference proteome</keyword>
<dbReference type="OrthoDB" id="9786302at2"/>
<feature type="transmembrane region" description="Helical" evidence="1">
    <location>
        <begin position="82"/>
        <end position="103"/>
    </location>
</feature>
<name>A0A437LTB9_9BURK</name>
<dbReference type="Proteomes" id="UP000288587">
    <property type="component" value="Unassembled WGS sequence"/>
</dbReference>
<keyword evidence="1" id="KW-1133">Transmembrane helix</keyword>
<dbReference type="EMBL" id="SACM01000001">
    <property type="protein sequence ID" value="RVT88652.1"/>
    <property type="molecule type" value="Genomic_DNA"/>
</dbReference>
<comment type="caution">
    <text evidence="2">The sequence shown here is derived from an EMBL/GenBank/DDBJ whole genome shotgun (WGS) entry which is preliminary data.</text>
</comment>
<gene>
    <name evidence="2" type="ORF">EOD73_06700</name>
</gene>
<evidence type="ECO:0000256" key="1">
    <source>
        <dbReference type="SAM" id="Phobius"/>
    </source>
</evidence>
<organism evidence="2 3">
    <name type="scientific">Inhella crocodyli</name>
    <dbReference type="NCBI Taxonomy" id="2499851"/>
    <lineage>
        <taxon>Bacteria</taxon>
        <taxon>Pseudomonadati</taxon>
        <taxon>Pseudomonadota</taxon>
        <taxon>Betaproteobacteria</taxon>
        <taxon>Burkholderiales</taxon>
        <taxon>Sphaerotilaceae</taxon>
        <taxon>Inhella</taxon>
    </lineage>
</organism>
<evidence type="ECO:0000313" key="2">
    <source>
        <dbReference type="EMBL" id="RVT88652.1"/>
    </source>
</evidence>
<dbReference type="InterPro" id="IPR018729">
    <property type="entry name" value="DUF2269_transmembrane"/>
</dbReference>
<dbReference type="AlphaFoldDB" id="A0A437LTB9"/>
<proteinExistence type="predicted"/>
<keyword evidence="1" id="KW-0472">Membrane</keyword>
<sequence>MSAYLVLKCLHIVSSVLLVGTGFGTAFYLFFTNRQPSLEARVVVARLVVRADLWFTTPAVIVQPLTGVAMVRMAGWPWDSPWLLASIALYALAGACWLPVLWLQLRMARMAEQAVATGTALPPTYRRLQRAWEWLGYPAFAAMLAVYALMVLKPPLWG</sequence>
<dbReference type="Pfam" id="PF10027">
    <property type="entry name" value="DUF2269"/>
    <property type="match status" value="1"/>
</dbReference>
<evidence type="ECO:0000313" key="3">
    <source>
        <dbReference type="Proteomes" id="UP000288587"/>
    </source>
</evidence>
<protein>
    <submittedName>
        <fullName evidence="2">DUF2269 domain-containing protein</fullName>
    </submittedName>
</protein>
<keyword evidence="1" id="KW-0812">Transmembrane</keyword>
<reference evidence="2 3" key="1">
    <citation type="submission" date="2019-01" db="EMBL/GenBank/DDBJ databases">
        <authorList>
            <person name="Chen W.-M."/>
        </authorList>
    </citation>
    <scope>NUCLEOTIDE SEQUENCE [LARGE SCALE GENOMIC DNA]</scope>
    <source>
        <strain evidence="2 3">CCP-18</strain>
    </source>
</reference>
<feature type="transmembrane region" description="Helical" evidence="1">
    <location>
        <begin position="134"/>
        <end position="152"/>
    </location>
</feature>